<feature type="DNA-binding region" description="H-T-H motif" evidence="4">
    <location>
        <begin position="31"/>
        <end position="50"/>
    </location>
</feature>
<gene>
    <name evidence="6" type="ORF">HD599_000054</name>
</gene>
<accession>A0A841AJ56</accession>
<comment type="caution">
    <text evidence="6">The sequence shown here is derived from an EMBL/GenBank/DDBJ whole genome shotgun (WGS) entry which is preliminary data.</text>
</comment>
<dbReference type="PROSITE" id="PS50977">
    <property type="entry name" value="HTH_TETR_2"/>
    <property type="match status" value="1"/>
</dbReference>
<dbReference type="EMBL" id="JACHMJ010000001">
    <property type="protein sequence ID" value="MBB5841731.1"/>
    <property type="molecule type" value="Genomic_DNA"/>
</dbReference>
<reference evidence="6 7" key="1">
    <citation type="submission" date="2020-08" db="EMBL/GenBank/DDBJ databases">
        <title>Sequencing the genomes of 1000 actinobacteria strains.</title>
        <authorList>
            <person name="Klenk H.-P."/>
        </authorList>
    </citation>
    <scope>NUCLEOTIDE SEQUENCE [LARGE SCALE GENOMIC DNA]</scope>
    <source>
        <strain evidence="6 7">DSM 105784</strain>
    </source>
</reference>
<dbReference type="Proteomes" id="UP000536685">
    <property type="component" value="Unassembled WGS sequence"/>
</dbReference>
<dbReference type="SUPFAM" id="SSF46689">
    <property type="entry name" value="Homeodomain-like"/>
    <property type="match status" value="1"/>
</dbReference>
<protein>
    <submittedName>
        <fullName evidence="6">AcrR family transcriptional regulator</fullName>
    </submittedName>
</protein>
<evidence type="ECO:0000256" key="1">
    <source>
        <dbReference type="ARBA" id="ARBA00023015"/>
    </source>
</evidence>
<dbReference type="InterPro" id="IPR047923">
    <property type="entry name" value="ArpA-like"/>
</dbReference>
<feature type="domain" description="HTH tetR-type" evidence="5">
    <location>
        <begin position="8"/>
        <end position="68"/>
    </location>
</feature>
<dbReference type="NCBIfam" id="NF041196">
    <property type="entry name" value="ScbR_bind_reg"/>
    <property type="match status" value="1"/>
</dbReference>
<dbReference type="InterPro" id="IPR009057">
    <property type="entry name" value="Homeodomain-like_sf"/>
</dbReference>
<dbReference type="Pfam" id="PF00440">
    <property type="entry name" value="TetR_N"/>
    <property type="match status" value="1"/>
</dbReference>
<sequence>MAQQVRAQITRERLIDGAAEAFTRLGYISATTTDIARSAGATRGALYFHFQSKEEIARAVVDKEQRLAVESGTRIVDLGRPALETMLLLSVDLAERMQVDPVVKAGIRLTTENSNFDPPLRAPYEQWLATFGAIAAVAVEQGDFRGDLDPAMFARFLIPSYTGIQLVSDTFTGRADLLPRIREMWLFIFPAVVPAERIENARAVLDGLIPEAL</sequence>
<dbReference type="Gene3D" id="1.10.357.10">
    <property type="entry name" value="Tetracycline Repressor, domain 2"/>
    <property type="match status" value="1"/>
</dbReference>
<evidence type="ECO:0000313" key="7">
    <source>
        <dbReference type="Proteomes" id="UP000536685"/>
    </source>
</evidence>
<dbReference type="RefSeq" id="WP_184232554.1">
    <property type="nucleotide sequence ID" value="NZ_JACHMJ010000001.1"/>
</dbReference>
<dbReference type="InterPro" id="IPR036271">
    <property type="entry name" value="Tet_transcr_reg_TetR-rel_C_sf"/>
</dbReference>
<dbReference type="GO" id="GO:0000976">
    <property type="term" value="F:transcription cis-regulatory region binding"/>
    <property type="evidence" value="ECO:0007669"/>
    <property type="project" value="TreeGrafter"/>
</dbReference>
<evidence type="ECO:0000259" key="5">
    <source>
        <dbReference type="PROSITE" id="PS50977"/>
    </source>
</evidence>
<keyword evidence="1" id="KW-0805">Transcription regulation</keyword>
<keyword evidence="7" id="KW-1185">Reference proteome</keyword>
<dbReference type="PANTHER" id="PTHR30055:SF234">
    <property type="entry name" value="HTH-TYPE TRANSCRIPTIONAL REGULATOR BETI"/>
    <property type="match status" value="1"/>
</dbReference>
<name>A0A841AJ56_9MICO</name>
<keyword evidence="2 4" id="KW-0238">DNA-binding</keyword>
<dbReference type="PANTHER" id="PTHR30055">
    <property type="entry name" value="HTH-TYPE TRANSCRIPTIONAL REGULATOR RUTR"/>
    <property type="match status" value="1"/>
</dbReference>
<keyword evidence="3" id="KW-0804">Transcription</keyword>
<proteinExistence type="predicted"/>
<evidence type="ECO:0000256" key="2">
    <source>
        <dbReference type="ARBA" id="ARBA00023125"/>
    </source>
</evidence>
<evidence type="ECO:0000256" key="4">
    <source>
        <dbReference type="PROSITE-ProRule" id="PRU00335"/>
    </source>
</evidence>
<dbReference type="GO" id="GO:0003700">
    <property type="term" value="F:DNA-binding transcription factor activity"/>
    <property type="evidence" value="ECO:0007669"/>
    <property type="project" value="TreeGrafter"/>
</dbReference>
<dbReference type="PRINTS" id="PR00455">
    <property type="entry name" value="HTHTETR"/>
</dbReference>
<evidence type="ECO:0000313" key="6">
    <source>
        <dbReference type="EMBL" id="MBB5841731.1"/>
    </source>
</evidence>
<dbReference type="PROSITE" id="PS01081">
    <property type="entry name" value="HTH_TETR_1"/>
    <property type="match status" value="1"/>
</dbReference>
<dbReference type="InterPro" id="IPR023772">
    <property type="entry name" value="DNA-bd_HTH_TetR-type_CS"/>
</dbReference>
<dbReference type="AlphaFoldDB" id="A0A841AJ56"/>
<dbReference type="Pfam" id="PF21935">
    <property type="entry name" value="TetR_C_45"/>
    <property type="match status" value="1"/>
</dbReference>
<dbReference type="InterPro" id="IPR050109">
    <property type="entry name" value="HTH-type_TetR-like_transc_reg"/>
</dbReference>
<evidence type="ECO:0000256" key="3">
    <source>
        <dbReference type="ARBA" id="ARBA00023163"/>
    </source>
</evidence>
<dbReference type="InterPro" id="IPR054126">
    <property type="entry name" value="CprB_TetR_C"/>
</dbReference>
<dbReference type="InterPro" id="IPR001647">
    <property type="entry name" value="HTH_TetR"/>
</dbReference>
<dbReference type="SUPFAM" id="SSF48498">
    <property type="entry name" value="Tetracyclin repressor-like, C-terminal domain"/>
    <property type="match status" value="1"/>
</dbReference>
<organism evidence="6 7">
    <name type="scientific">Conyzicola lurida</name>
    <dbReference type="NCBI Taxonomy" id="1172621"/>
    <lineage>
        <taxon>Bacteria</taxon>
        <taxon>Bacillati</taxon>
        <taxon>Actinomycetota</taxon>
        <taxon>Actinomycetes</taxon>
        <taxon>Micrococcales</taxon>
        <taxon>Microbacteriaceae</taxon>
        <taxon>Conyzicola</taxon>
    </lineage>
</organism>